<name>A0AB35WYP7_9PSED</name>
<dbReference type="AlphaFoldDB" id="A0AB35WYP7"/>
<evidence type="ECO:0008006" key="3">
    <source>
        <dbReference type="Google" id="ProtNLM"/>
    </source>
</evidence>
<reference evidence="1 2" key="1">
    <citation type="submission" date="2024-01" db="EMBL/GenBank/DDBJ databases">
        <title>Unpublished Manusciprt.</title>
        <authorList>
            <person name="Duman M."/>
            <person name="Valdes E.G."/>
            <person name="Ajmi N."/>
            <person name="Altun S."/>
            <person name="Saticioglu I.B."/>
        </authorList>
    </citation>
    <scope>NUCLEOTIDE SEQUENCE [LARGE SCALE GENOMIC DNA]</scope>
    <source>
        <strain evidence="1 2">120P</strain>
    </source>
</reference>
<dbReference type="PROSITE" id="PS51257">
    <property type="entry name" value="PROKAR_LIPOPROTEIN"/>
    <property type="match status" value="1"/>
</dbReference>
<dbReference type="RefSeq" id="WP_330080910.1">
    <property type="nucleotide sequence ID" value="NZ_JAZDCU010000029.1"/>
</dbReference>
<evidence type="ECO:0000313" key="2">
    <source>
        <dbReference type="Proteomes" id="UP001307839"/>
    </source>
</evidence>
<gene>
    <name evidence="1" type="ORF">V0R53_25955</name>
</gene>
<dbReference type="Proteomes" id="UP001307839">
    <property type="component" value="Unassembled WGS sequence"/>
</dbReference>
<protein>
    <recommendedName>
        <fullName evidence="3">Lipoprotein</fullName>
    </recommendedName>
</protein>
<comment type="caution">
    <text evidence="1">The sequence shown here is derived from an EMBL/GenBank/DDBJ whole genome shotgun (WGS) entry which is preliminary data.</text>
</comment>
<proteinExistence type="predicted"/>
<dbReference type="EMBL" id="JAZDQP010000028">
    <property type="protein sequence ID" value="MEE1869830.1"/>
    <property type="molecule type" value="Genomic_DNA"/>
</dbReference>
<accession>A0AB35WYP7</accession>
<evidence type="ECO:0000313" key="1">
    <source>
        <dbReference type="EMBL" id="MEE1869830.1"/>
    </source>
</evidence>
<organism evidence="1 2">
    <name type="scientific">Pseudomonas auratipiscis</name>
    <dbReference type="NCBI Taxonomy" id="3115853"/>
    <lineage>
        <taxon>Bacteria</taxon>
        <taxon>Pseudomonadati</taxon>
        <taxon>Pseudomonadota</taxon>
        <taxon>Gammaproteobacteria</taxon>
        <taxon>Pseudomonadales</taxon>
        <taxon>Pseudomonadaceae</taxon>
        <taxon>Pseudomonas</taxon>
    </lineage>
</organism>
<sequence length="140" mass="15011">MRPLFAVAAIAMLAGCAAPPTVGEAVPAPDNRLLALQAEEHGKDATVTVVRESAIQAGHCFFGIYLDGKLVARLDNNEKATFHVKPGRRLVGVGSDPQGAGNCSGNSRYKREVATWIEVGESQTFRIAFQPMLDIRPSSY</sequence>
<keyword evidence="2" id="KW-1185">Reference proteome</keyword>